<name>A0A9Q8P587_PASFU</name>
<dbReference type="Proteomes" id="UP000756132">
    <property type="component" value="Chromosome 2"/>
</dbReference>
<organism evidence="1 2">
    <name type="scientific">Passalora fulva</name>
    <name type="common">Tomato leaf mold</name>
    <name type="synonym">Cladosporium fulvum</name>
    <dbReference type="NCBI Taxonomy" id="5499"/>
    <lineage>
        <taxon>Eukaryota</taxon>
        <taxon>Fungi</taxon>
        <taxon>Dikarya</taxon>
        <taxon>Ascomycota</taxon>
        <taxon>Pezizomycotina</taxon>
        <taxon>Dothideomycetes</taxon>
        <taxon>Dothideomycetidae</taxon>
        <taxon>Mycosphaerellales</taxon>
        <taxon>Mycosphaerellaceae</taxon>
        <taxon>Fulvia</taxon>
    </lineage>
</organism>
<dbReference type="GeneID" id="71983709"/>
<gene>
    <name evidence="1" type="ORF">CLAFUR5_03831</name>
</gene>
<evidence type="ECO:0000313" key="1">
    <source>
        <dbReference type="EMBL" id="UJO13753.1"/>
    </source>
</evidence>
<sequence length="176" mass="19696">MATTKKHRSSRRARLHPDEDVIPLHALPKELPPTTTFHRDAFPVSIMLAIVNPRSLLIKSCDLSRSQRTAVEKRPTLVCETSTTIFISVAQSFDDILDQLATHAQTSFGINLSDRSRWGCVMLACCEDTSEMVDKDNAAFFISAASQGGWGWKFYVAELERSPRGIWESRTSIRAA</sequence>
<evidence type="ECO:0000313" key="2">
    <source>
        <dbReference type="Proteomes" id="UP000756132"/>
    </source>
</evidence>
<protein>
    <submittedName>
        <fullName evidence="1">Uncharacterized protein</fullName>
    </submittedName>
</protein>
<dbReference type="RefSeq" id="XP_047758119.1">
    <property type="nucleotide sequence ID" value="XM_047902979.1"/>
</dbReference>
<accession>A0A9Q8P587</accession>
<dbReference type="EMBL" id="CP090164">
    <property type="protein sequence ID" value="UJO13753.1"/>
    <property type="molecule type" value="Genomic_DNA"/>
</dbReference>
<dbReference type="KEGG" id="ffu:CLAFUR5_03831"/>
<proteinExistence type="predicted"/>
<dbReference type="AlphaFoldDB" id="A0A9Q8P587"/>
<reference evidence="1" key="2">
    <citation type="journal article" date="2022" name="Microb. Genom.">
        <title>A chromosome-scale genome assembly of the tomato pathogen Cladosporium fulvum reveals a compartmentalized genome architecture and the presence of a dispensable chromosome.</title>
        <authorList>
            <person name="Zaccaron A.Z."/>
            <person name="Chen L.H."/>
            <person name="Samaras A."/>
            <person name="Stergiopoulos I."/>
        </authorList>
    </citation>
    <scope>NUCLEOTIDE SEQUENCE</scope>
    <source>
        <strain evidence="1">Race5_Kim</strain>
    </source>
</reference>
<reference evidence="1" key="1">
    <citation type="submission" date="2021-12" db="EMBL/GenBank/DDBJ databases">
        <authorList>
            <person name="Zaccaron A."/>
            <person name="Stergiopoulos I."/>
        </authorList>
    </citation>
    <scope>NUCLEOTIDE SEQUENCE</scope>
    <source>
        <strain evidence="1">Race5_Kim</strain>
    </source>
</reference>
<keyword evidence="2" id="KW-1185">Reference proteome</keyword>